<sequence length="343" mass="40248">MNLVIQSFGKEYEYRRAILTIYSFYAHYGWPTTARVILFTDNEAYFKPYLEPFAVDYIFLSPEKIKTMRGAIDFLHRMKIALIDEALQRSNDKIFYVDSDTFFIANPESVEKAVAPDVAFMHLKEYDFASLKDKPLPAGKTFRAFYELIVSQRFRGANNDDLEVLPGAESWNAGVMALHPAQRAWLADVYALTDQFYPATHNHASEQYAFSIVLQQRAELRPCDDVVYHYWYRIEKRIADLWLEKHIHLDWCALPVQRRLDDIRKMTGILPAQFANHLLMIQDRAIQSFNENKFAEGRHYAFRALLRKPWDIKFLRDVAYHLRRGWQGAIPHTIQTQQHEGSN</sequence>
<accession>A0A385SK37</accession>
<gene>
    <name evidence="1" type="ORF">D4L85_12375</name>
</gene>
<evidence type="ECO:0008006" key="3">
    <source>
        <dbReference type="Google" id="ProtNLM"/>
    </source>
</evidence>
<keyword evidence="2" id="KW-1185">Reference proteome</keyword>
<evidence type="ECO:0000313" key="1">
    <source>
        <dbReference type="EMBL" id="AYB31324.1"/>
    </source>
</evidence>
<protein>
    <recommendedName>
        <fullName evidence="3">Nucleotide-diphospho-sugar transferase domain-containing protein</fullName>
    </recommendedName>
</protein>
<dbReference type="OrthoDB" id="865313at2"/>
<proteinExistence type="predicted"/>
<dbReference type="InterPro" id="IPR029044">
    <property type="entry name" value="Nucleotide-diphossugar_trans"/>
</dbReference>
<dbReference type="Proteomes" id="UP000266183">
    <property type="component" value="Chromosome"/>
</dbReference>
<organism evidence="1 2">
    <name type="scientific">Chryseolinea soli</name>
    <dbReference type="NCBI Taxonomy" id="2321403"/>
    <lineage>
        <taxon>Bacteria</taxon>
        <taxon>Pseudomonadati</taxon>
        <taxon>Bacteroidota</taxon>
        <taxon>Cytophagia</taxon>
        <taxon>Cytophagales</taxon>
        <taxon>Fulvivirgaceae</taxon>
        <taxon>Chryseolinea</taxon>
    </lineage>
</organism>
<dbReference type="AlphaFoldDB" id="A0A385SK37"/>
<dbReference type="Gene3D" id="3.90.550.10">
    <property type="entry name" value="Spore Coat Polysaccharide Biosynthesis Protein SpsA, Chain A"/>
    <property type="match status" value="1"/>
</dbReference>
<dbReference type="RefSeq" id="WP_119754595.1">
    <property type="nucleotide sequence ID" value="NZ_CP032382.1"/>
</dbReference>
<reference evidence="2" key="1">
    <citation type="submission" date="2018-09" db="EMBL/GenBank/DDBJ databases">
        <title>Chryseolinea sp. KIS68-18 isolated from soil.</title>
        <authorList>
            <person name="Weon H.-Y."/>
            <person name="Kwon S.-W."/>
            <person name="Lee S.A."/>
        </authorList>
    </citation>
    <scope>NUCLEOTIDE SEQUENCE [LARGE SCALE GENOMIC DNA]</scope>
    <source>
        <strain evidence="2">KIS68-18</strain>
    </source>
</reference>
<evidence type="ECO:0000313" key="2">
    <source>
        <dbReference type="Proteomes" id="UP000266183"/>
    </source>
</evidence>
<name>A0A385SK37_9BACT</name>
<dbReference type="SUPFAM" id="SSF53448">
    <property type="entry name" value="Nucleotide-diphospho-sugar transferases"/>
    <property type="match status" value="1"/>
</dbReference>
<dbReference type="EMBL" id="CP032382">
    <property type="protein sequence ID" value="AYB31324.1"/>
    <property type="molecule type" value="Genomic_DNA"/>
</dbReference>
<dbReference type="KEGG" id="chk:D4L85_12375"/>